<keyword evidence="6" id="KW-0411">Iron-sulfur</keyword>
<accession>A0A6B8KAY6</accession>
<keyword evidence="3" id="KW-0479">Metal-binding</keyword>
<dbReference type="Pfam" id="PF03460">
    <property type="entry name" value="NIR_SIR_ferr"/>
    <property type="match status" value="1"/>
</dbReference>
<dbReference type="GO" id="GO:0051539">
    <property type="term" value="F:4 iron, 4 sulfur cluster binding"/>
    <property type="evidence" value="ECO:0007669"/>
    <property type="project" value="UniProtKB-KW"/>
</dbReference>
<dbReference type="SUPFAM" id="SSF55124">
    <property type="entry name" value="Nitrite/Sulfite reductase N-terminal domain-like"/>
    <property type="match status" value="2"/>
</dbReference>
<dbReference type="InterPro" id="IPR051329">
    <property type="entry name" value="NIR_SIR_4Fe-4S"/>
</dbReference>
<evidence type="ECO:0000256" key="3">
    <source>
        <dbReference type="ARBA" id="ARBA00022723"/>
    </source>
</evidence>
<dbReference type="AlphaFoldDB" id="A0A6B8KAY6"/>
<evidence type="ECO:0000256" key="1">
    <source>
        <dbReference type="ARBA" id="ARBA00022485"/>
    </source>
</evidence>
<dbReference type="OrthoDB" id="7459360at2"/>
<dbReference type="Gene3D" id="3.30.413.10">
    <property type="entry name" value="Sulfite Reductase Hemoprotein, domain 1"/>
    <property type="match status" value="2"/>
</dbReference>
<evidence type="ECO:0000313" key="9">
    <source>
        <dbReference type="Proteomes" id="UP000309061"/>
    </source>
</evidence>
<evidence type="ECO:0000256" key="6">
    <source>
        <dbReference type="ARBA" id="ARBA00023014"/>
    </source>
</evidence>
<keyword evidence="2" id="KW-0349">Heme</keyword>
<name>A0A6B8KAY6_9HYPH</name>
<keyword evidence="1" id="KW-0004">4Fe-4S</keyword>
<reference evidence="8 9" key="1">
    <citation type="submission" date="2019-11" db="EMBL/GenBank/DDBJ databases">
        <title>The genome sequence of Methylocystis heyeri.</title>
        <authorList>
            <person name="Oshkin I.Y."/>
            <person name="Miroshnikov K."/>
            <person name="Dedysh S.N."/>
        </authorList>
    </citation>
    <scope>NUCLEOTIDE SEQUENCE [LARGE SCALE GENOMIC DNA]</scope>
    <source>
        <strain evidence="8 9">H2</strain>
    </source>
</reference>
<evidence type="ECO:0000256" key="5">
    <source>
        <dbReference type="ARBA" id="ARBA00023004"/>
    </source>
</evidence>
<protein>
    <submittedName>
        <fullName evidence="8">Precorrin-3B synthase</fullName>
        <ecNumber evidence="8">1.14.13.83</ecNumber>
    </submittedName>
</protein>
<dbReference type="EMBL" id="CP046052">
    <property type="protein sequence ID" value="QGM45276.1"/>
    <property type="molecule type" value="Genomic_DNA"/>
</dbReference>
<evidence type="ECO:0000313" key="8">
    <source>
        <dbReference type="EMBL" id="QGM45276.1"/>
    </source>
</evidence>
<sequence length="416" mass="43288">MRSAPEIKGWCPGALAPMESGDGLLMRAKIIGSRLTLRQLREIAAIATDCGNGLIDLSQRAQLQMRGVSPATSHEAQQRLKAIGLLAADAAAESVMNVMASPIRGRDIDANEIASQLARAIEQDQALRALPGKFLFLVDDGGPLGLADIEADVRLEAKGEEIAILVAGARDIAVVLPASEAVGAAIALARAFVSLRAERRFEWRRMRAVTQALGAPAIFGAAGLEAEAYRTLTTATPIDRALGAQNAGGAFFAGVAAPFGRWRAEDMARLAETLGQEGAEELRPTPWRAMLALTPSAQSAGRIAEAAQQIGLIVDPKDARLAVVACPGAPECPQAHGPTRTDAERLAPLAARLGAGAVGLHISGCAKGCAMLSPAPAALLVREGGYDLIFDGRADAKPFAVNLSLAEVEQALAARS</sequence>
<dbReference type="EC" id="1.14.13.83" evidence="8"/>
<dbReference type="InterPro" id="IPR045854">
    <property type="entry name" value="NO2/SO3_Rdtase_4Fe4S_sf"/>
</dbReference>
<dbReference type="GO" id="GO:0043818">
    <property type="term" value="F:precorrin-3B synthase activity"/>
    <property type="evidence" value="ECO:0007669"/>
    <property type="project" value="UniProtKB-EC"/>
</dbReference>
<gene>
    <name evidence="8" type="primary">cobG</name>
    <name evidence="8" type="ORF">H2LOC_005970</name>
</gene>
<proteinExistence type="predicted"/>
<dbReference type="InterPro" id="IPR036136">
    <property type="entry name" value="Nit/Sulf_reduc_fer-like_dom_sf"/>
</dbReference>
<keyword evidence="9" id="KW-1185">Reference proteome</keyword>
<dbReference type="KEGG" id="mhey:H2LOC_005970"/>
<organism evidence="8 9">
    <name type="scientific">Methylocystis heyeri</name>
    <dbReference type="NCBI Taxonomy" id="391905"/>
    <lineage>
        <taxon>Bacteria</taxon>
        <taxon>Pseudomonadati</taxon>
        <taxon>Pseudomonadota</taxon>
        <taxon>Alphaproteobacteria</taxon>
        <taxon>Hyphomicrobiales</taxon>
        <taxon>Methylocystaceae</taxon>
        <taxon>Methylocystis</taxon>
    </lineage>
</organism>
<dbReference type="SUPFAM" id="SSF56014">
    <property type="entry name" value="Nitrite and sulphite reductase 4Fe-4S domain-like"/>
    <property type="match status" value="1"/>
</dbReference>
<dbReference type="RefSeq" id="WP_136495558.1">
    <property type="nucleotide sequence ID" value="NZ_CP046052.1"/>
</dbReference>
<dbReference type="InterPro" id="IPR005117">
    <property type="entry name" value="NiRdtase/SiRdtase_haem-b_fer"/>
</dbReference>
<keyword evidence="5" id="KW-0408">Iron</keyword>
<evidence type="ECO:0000259" key="7">
    <source>
        <dbReference type="Pfam" id="PF03460"/>
    </source>
</evidence>
<dbReference type="PANTHER" id="PTHR32439:SF9">
    <property type="entry name" value="BLR3264 PROTEIN"/>
    <property type="match status" value="1"/>
</dbReference>
<dbReference type="Proteomes" id="UP000309061">
    <property type="component" value="Chromosome"/>
</dbReference>
<dbReference type="InterPro" id="IPR012798">
    <property type="entry name" value="Cbl_synth_CobG-like"/>
</dbReference>
<keyword evidence="4 8" id="KW-0560">Oxidoreductase</keyword>
<dbReference type="GO" id="GO:0046872">
    <property type="term" value="F:metal ion binding"/>
    <property type="evidence" value="ECO:0007669"/>
    <property type="project" value="UniProtKB-KW"/>
</dbReference>
<evidence type="ECO:0000256" key="4">
    <source>
        <dbReference type="ARBA" id="ARBA00023002"/>
    </source>
</evidence>
<dbReference type="PANTHER" id="PTHR32439">
    <property type="entry name" value="FERREDOXIN--NITRITE REDUCTASE, CHLOROPLASTIC"/>
    <property type="match status" value="1"/>
</dbReference>
<dbReference type="Gene3D" id="3.90.480.10">
    <property type="entry name" value="Sulfite Reductase Hemoprotein,Domain 2"/>
    <property type="match status" value="1"/>
</dbReference>
<dbReference type="NCBIfam" id="TIGR02435">
    <property type="entry name" value="CobG"/>
    <property type="match status" value="1"/>
</dbReference>
<feature type="domain" description="Nitrite/Sulfite reductase ferredoxin-like" evidence="7">
    <location>
        <begin position="17"/>
        <end position="82"/>
    </location>
</feature>
<evidence type="ECO:0000256" key="2">
    <source>
        <dbReference type="ARBA" id="ARBA00022617"/>
    </source>
</evidence>